<gene>
    <name evidence="1" type="ORF">SPRG_12982</name>
</gene>
<dbReference type="OrthoDB" id="9994689at2759"/>
<organism evidence="1 2">
    <name type="scientific">Saprolegnia parasitica (strain CBS 223.65)</name>
    <dbReference type="NCBI Taxonomy" id="695850"/>
    <lineage>
        <taxon>Eukaryota</taxon>
        <taxon>Sar</taxon>
        <taxon>Stramenopiles</taxon>
        <taxon>Oomycota</taxon>
        <taxon>Saprolegniomycetes</taxon>
        <taxon>Saprolegniales</taxon>
        <taxon>Saprolegniaceae</taxon>
        <taxon>Saprolegnia</taxon>
    </lineage>
</organism>
<dbReference type="AlphaFoldDB" id="A0A067BUW8"/>
<keyword evidence="2" id="KW-1185">Reference proteome</keyword>
<dbReference type="RefSeq" id="XP_012208679.1">
    <property type="nucleotide sequence ID" value="XM_012353289.1"/>
</dbReference>
<evidence type="ECO:0000313" key="1">
    <source>
        <dbReference type="EMBL" id="KDO20625.1"/>
    </source>
</evidence>
<name>A0A067BUW8_SAPPC</name>
<dbReference type="VEuPathDB" id="FungiDB:SPRG_12982"/>
<sequence>MAVDGYLTPSEVLRMGLVCKDMRASLADANDAIWRCFLTRYGARMADTRHDAFSHPLVLLLRADNHFALDPRVESVPTDVLAAFAATYVARYVHFGDCIRSVYNDSYLCKVLGITLRHDAVEVHFHVTGDRTEGDLQHPRHATLHVDDHALKPVRMWLIDADPSSSYAGILRYETHVTQDSVLRFEYGWSGYSDATLCALTDDFCSAHALDHVVRARPGRPVV</sequence>
<dbReference type="EMBL" id="KK583307">
    <property type="protein sequence ID" value="KDO20625.1"/>
    <property type="molecule type" value="Genomic_DNA"/>
</dbReference>
<protein>
    <submittedName>
        <fullName evidence="1">Uncharacterized protein</fullName>
    </submittedName>
</protein>
<accession>A0A067BUW8</accession>
<dbReference type="OMA" id="ILRYETH"/>
<evidence type="ECO:0000313" key="2">
    <source>
        <dbReference type="Proteomes" id="UP000030745"/>
    </source>
</evidence>
<dbReference type="KEGG" id="spar:SPRG_12982"/>
<dbReference type="GeneID" id="24134893"/>
<proteinExistence type="predicted"/>
<reference evidence="1 2" key="1">
    <citation type="journal article" date="2013" name="PLoS Genet.">
        <title>Distinctive expansion of potential virulence genes in the genome of the oomycete fish pathogen Saprolegnia parasitica.</title>
        <authorList>
            <person name="Jiang R.H."/>
            <person name="de Bruijn I."/>
            <person name="Haas B.J."/>
            <person name="Belmonte R."/>
            <person name="Lobach L."/>
            <person name="Christie J."/>
            <person name="van den Ackerveken G."/>
            <person name="Bottin A."/>
            <person name="Bulone V."/>
            <person name="Diaz-Moreno S.M."/>
            <person name="Dumas B."/>
            <person name="Fan L."/>
            <person name="Gaulin E."/>
            <person name="Govers F."/>
            <person name="Grenville-Briggs L.J."/>
            <person name="Horner N.R."/>
            <person name="Levin J.Z."/>
            <person name="Mammella M."/>
            <person name="Meijer H.J."/>
            <person name="Morris P."/>
            <person name="Nusbaum C."/>
            <person name="Oome S."/>
            <person name="Phillips A.J."/>
            <person name="van Rooyen D."/>
            <person name="Rzeszutek E."/>
            <person name="Saraiva M."/>
            <person name="Secombes C.J."/>
            <person name="Seidl M.F."/>
            <person name="Snel B."/>
            <person name="Stassen J.H."/>
            <person name="Sykes S."/>
            <person name="Tripathy S."/>
            <person name="van den Berg H."/>
            <person name="Vega-Arreguin J.C."/>
            <person name="Wawra S."/>
            <person name="Young S.K."/>
            <person name="Zeng Q."/>
            <person name="Dieguez-Uribeondo J."/>
            <person name="Russ C."/>
            <person name="Tyler B.M."/>
            <person name="van West P."/>
        </authorList>
    </citation>
    <scope>NUCLEOTIDE SEQUENCE [LARGE SCALE GENOMIC DNA]</scope>
    <source>
        <strain evidence="1 2">CBS 223.65</strain>
    </source>
</reference>
<dbReference type="Proteomes" id="UP000030745">
    <property type="component" value="Unassembled WGS sequence"/>
</dbReference>